<dbReference type="AlphaFoldDB" id="A0A1I2JIX6"/>
<gene>
    <name evidence="3" type="ORF">SAMN02799615_04007</name>
</gene>
<evidence type="ECO:0000313" key="3">
    <source>
        <dbReference type="EMBL" id="SFF53107.1"/>
    </source>
</evidence>
<reference evidence="4" key="1">
    <citation type="submission" date="2016-10" db="EMBL/GenBank/DDBJ databases">
        <authorList>
            <person name="Varghese N."/>
            <person name="Submissions S."/>
        </authorList>
    </citation>
    <scope>NUCLEOTIDE SEQUENCE [LARGE SCALE GENOMIC DNA]</scope>
    <source>
        <strain evidence="4">UNC178MFTsu3.1</strain>
    </source>
</reference>
<dbReference type="PANTHER" id="PTHR42977">
    <property type="entry name" value="HYDROLASE-RELATED"/>
    <property type="match status" value="1"/>
</dbReference>
<dbReference type="SUPFAM" id="SSF53474">
    <property type="entry name" value="alpha/beta-Hydrolases"/>
    <property type="match status" value="1"/>
</dbReference>
<dbReference type="InterPro" id="IPR051340">
    <property type="entry name" value="Haloalkane_dehalogenase"/>
</dbReference>
<dbReference type="InterPro" id="IPR029058">
    <property type="entry name" value="AB_hydrolase_fold"/>
</dbReference>
<evidence type="ECO:0000259" key="2">
    <source>
        <dbReference type="Pfam" id="PF00561"/>
    </source>
</evidence>
<proteinExistence type="predicted"/>
<evidence type="ECO:0000313" key="4">
    <source>
        <dbReference type="Proteomes" id="UP000199477"/>
    </source>
</evidence>
<dbReference type="Gene3D" id="3.40.50.1820">
    <property type="entry name" value="alpha/beta hydrolase"/>
    <property type="match status" value="1"/>
</dbReference>
<dbReference type="PRINTS" id="PR00412">
    <property type="entry name" value="EPOXHYDRLASE"/>
</dbReference>
<sequence length="373" mass="42110">MKTLVSLLWLFALACAPMTASAATLREGWQAVDGLRLFYREGGSPDDPTVVFLHGYPLSSIQYARVMEQLADRHLHVIAVDYPSFGYSDAPDRRSYRYSFDHLAQTVAHFLAARGIHRYSLYMQDYGVPVGFRLIGADPSAITAVMVQNGVIHLDGFPAAQNPQGELRRHWRERNEQLDMRRTAYAGRLPYPGADDWDDEDHAGPDAWALMRAATQRPGVVEARNDLWFDYGSNVERYPAWQALLRKLRVPVLVLWGKRDEYFTVPGAWAYRREAPQAEVHILDSTHFATLDAPDEVAGLVGAFLERQRDALPWYGALVSGVRRVRIWPSICPRTISAPHDVFEKWLNGAACEPSSRLARPLPSIPRKTQSPT</sequence>
<dbReference type="GO" id="GO:0004301">
    <property type="term" value="F:epoxide hydrolase activity"/>
    <property type="evidence" value="ECO:0007669"/>
    <property type="project" value="TreeGrafter"/>
</dbReference>
<name>A0A1I2JIX6_9GAMM</name>
<evidence type="ECO:0000256" key="1">
    <source>
        <dbReference type="SAM" id="SignalP"/>
    </source>
</evidence>
<dbReference type="RefSeq" id="WP_051549170.1">
    <property type="nucleotide sequence ID" value="NZ_FONH01000025.1"/>
</dbReference>
<feature type="signal peptide" evidence="1">
    <location>
        <begin position="1"/>
        <end position="22"/>
    </location>
</feature>
<feature type="domain" description="AB hydrolase-1" evidence="2">
    <location>
        <begin position="48"/>
        <end position="294"/>
    </location>
</feature>
<dbReference type="PANTHER" id="PTHR42977:SF1">
    <property type="entry name" value="BLR6576 PROTEIN"/>
    <property type="match status" value="1"/>
</dbReference>
<protein>
    <submittedName>
        <fullName evidence="3">Pimeloyl-ACP methyl ester carboxylesterase</fullName>
    </submittedName>
</protein>
<keyword evidence="1" id="KW-0732">Signal</keyword>
<organism evidence="3 4">
    <name type="scientific">Dyella marensis</name>
    <dbReference type="NCBI Taxonomy" id="500610"/>
    <lineage>
        <taxon>Bacteria</taxon>
        <taxon>Pseudomonadati</taxon>
        <taxon>Pseudomonadota</taxon>
        <taxon>Gammaproteobacteria</taxon>
        <taxon>Lysobacterales</taxon>
        <taxon>Rhodanobacteraceae</taxon>
        <taxon>Dyella</taxon>
    </lineage>
</organism>
<dbReference type="PROSITE" id="PS51257">
    <property type="entry name" value="PROKAR_LIPOPROTEIN"/>
    <property type="match status" value="1"/>
</dbReference>
<keyword evidence="4" id="KW-1185">Reference proteome</keyword>
<feature type="chain" id="PRO_5011475628" evidence="1">
    <location>
        <begin position="23"/>
        <end position="373"/>
    </location>
</feature>
<dbReference type="STRING" id="500610.SAMN02799615_04007"/>
<dbReference type="InterPro" id="IPR000073">
    <property type="entry name" value="AB_hydrolase_1"/>
</dbReference>
<dbReference type="InterPro" id="IPR000639">
    <property type="entry name" value="Epox_hydrolase-like"/>
</dbReference>
<dbReference type="EMBL" id="FONH01000025">
    <property type="protein sequence ID" value="SFF53107.1"/>
    <property type="molecule type" value="Genomic_DNA"/>
</dbReference>
<accession>A0A1I2JIX6</accession>
<dbReference type="Pfam" id="PF00561">
    <property type="entry name" value="Abhydrolase_1"/>
    <property type="match status" value="1"/>
</dbReference>
<dbReference type="Proteomes" id="UP000199477">
    <property type="component" value="Unassembled WGS sequence"/>
</dbReference>